<evidence type="ECO:0000313" key="1">
    <source>
        <dbReference type="EMBL" id="QBZ63757.1"/>
    </source>
</evidence>
<protein>
    <submittedName>
        <fullName evidence="1">Uncharacterized protein</fullName>
    </submittedName>
</protein>
<organism evidence="1 2">
    <name type="scientific">Pyricularia oryzae</name>
    <name type="common">Rice blast fungus</name>
    <name type="synonym">Magnaporthe oryzae</name>
    <dbReference type="NCBI Taxonomy" id="318829"/>
    <lineage>
        <taxon>Eukaryota</taxon>
        <taxon>Fungi</taxon>
        <taxon>Dikarya</taxon>
        <taxon>Ascomycota</taxon>
        <taxon>Pezizomycotina</taxon>
        <taxon>Sordariomycetes</taxon>
        <taxon>Sordariomycetidae</taxon>
        <taxon>Magnaporthales</taxon>
        <taxon>Pyriculariaceae</taxon>
        <taxon>Pyricularia</taxon>
    </lineage>
</organism>
<proteinExistence type="predicted"/>
<name>A0A4P7NNA4_PYROR</name>
<gene>
    <name evidence="1" type="ORF">PoMZ_05445</name>
</gene>
<reference evidence="1 2" key="1">
    <citation type="journal article" date="2019" name="Mol. Biol. Evol.">
        <title>Blast fungal genomes show frequent chromosomal changes, gene gains and losses, and effector gene turnover.</title>
        <authorList>
            <person name="Gomez Luciano L.B."/>
            <person name="Jason Tsai I."/>
            <person name="Chuma I."/>
            <person name="Tosa Y."/>
            <person name="Chen Y.H."/>
            <person name="Li J.Y."/>
            <person name="Li M.Y."/>
            <person name="Jade Lu M.Y."/>
            <person name="Nakayashiki H."/>
            <person name="Li W.H."/>
        </authorList>
    </citation>
    <scope>NUCLEOTIDE SEQUENCE [LARGE SCALE GENOMIC DNA]</scope>
    <source>
        <strain evidence="1">MZ5-1-6</strain>
    </source>
</reference>
<accession>A0A4P7NNA4</accession>
<evidence type="ECO:0000313" key="2">
    <source>
        <dbReference type="Proteomes" id="UP000294847"/>
    </source>
</evidence>
<dbReference type="AlphaFoldDB" id="A0A4P7NNA4"/>
<dbReference type="EMBL" id="CP034209">
    <property type="protein sequence ID" value="QBZ63757.1"/>
    <property type="molecule type" value="Genomic_DNA"/>
</dbReference>
<dbReference type="Proteomes" id="UP000294847">
    <property type="component" value="Chromosome 6"/>
</dbReference>
<sequence>MAPSWLEKFIVREDATPDPRRSSEKPALDLQYAAVAPDRRTLSVRGETAPRYEVTRQSILGAWGSKCRVTSPADQGAEVAMLDFHSMPRAYMEIVVARGGGGRRVEVGLTKQEYAAGGALGLLRWKGTGMKAYGEASWELRGEQGLVLSASVNKNQTAGVVSVWVEGLEADVLEELVLVGIAKIEQYKQTMRNAKTSLLAVAGGTVGAAA</sequence>